<organism evidence="3 4">
    <name type="scientific">Phenylobacterium hankyongense</name>
    <dbReference type="NCBI Taxonomy" id="1813876"/>
    <lineage>
        <taxon>Bacteria</taxon>
        <taxon>Pseudomonadati</taxon>
        <taxon>Pseudomonadota</taxon>
        <taxon>Alphaproteobacteria</taxon>
        <taxon>Caulobacterales</taxon>
        <taxon>Caulobacteraceae</taxon>
        <taxon>Phenylobacterium</taxon>
    </lineage>
</organism>
<feature type="chain" id="PRO_5016286401" evidence="2">
    <location>
        <begin position="20"/>
        <end position="223"/>
    </location>
</feature>
<gene>
    <name evidence="3" type="ORF">DJ021_05435</name>
</gene>
<reference evidence="4" key="1">
    <citation type="submission" date="2018-05" db="EMBL/GenBank/DDBJ databases">
        <authorList>
            <person name="Li X."/>
        </authorList>
    </citation>
    <scope>NUCLEOTIDE SEQUENCE [LARGE SCALE GENOMIC DNA]</scope>
    <source>
        <strain evidence="4">HKS-05</strain>
    </source>
</reference>
<sequence length="223" mass="23569">MGASSILWLVLAAAMPAQAQPPADPIGSLLDRSQPPPKDSDEPDTASQPPGAPEPEPVIIALASGRPPVPIPYAPPPRPQATTPVRVDEVGKTPDAPPTLKDMAYDSRIRSSFASAQAFQGPLDGGWTLAADGEGDLYNLQLSNRGERLEGAWRDLRRKGALDASGLVDDIQRSGSQLTLRFSPAPGKPVAVATLQGGYDGRWSGELAQGSERKRITLRRTAP</sequence>
<dbReference type="AlphaFoldDB" id="A0A328AWC4"/>
<feature type="compositionally biased region" description="Pro residues" evidence="1">
    <location>
        <begin position="67"/>
        <end position="79"/>
    </location>
</feature>
<evidence type="ECO:0000256" key="1">
    <source>
        <dbReference type="SAM" id="MobiDB-lite"/>
    </source>
</evidence>
<dbReference type="EMBL" id="QFYP01000001">
    <property type="protein sequence ID" value="RAK59283.1"/>
    <property type="molecule type" value="Genomic_DNA"/>
</dbReference>
<feature type="region of interest" description="Disordered" evidence="1">
    <location>
        <begin position="18"/>
        <end position="102"/>
    </location>
</feature>
<dbReference type="Proteomes" id="UP000249842">
    <property type="component" value="Unassembled WGS sequence"/>
</dbReference>
<accession>A0A328AWC4</accession>
<keyword evidence="2" id="KW-0732">Signal</keyword>
<proteinExistence type="predicted"/>
<evidence type="ECO:0000256" key="2">
    <source>
        <dbReference type="SAM" id="SignalP"/>
    </source>
</evidence>
<comment type="caution">
    <text evidence="3">The sequence shown here is derived from an EMBL/GenBank/DDBJ whole genome shotgun (WGS) entry which is preliminary data.</text>
</comment>
<keyword evidence="4" id="KW-1185">Reference proteome</keyword>
<evidence type="ECO:0000313" key="4">
    <source>
        <dbReference type="Proteomes" id="UP000249842"/>
    </source>
</evidence>
<feature type="signal peptide" evidence="2">
    <location>
        <begin position="1"/>
        <end position="19"/>
    </location>
</feature>
<name>A0A328AWC4_9CAUL</name>
<evidence type="ECO:0000313" key="3">
    <source>
        <dbReference type="EMBL" id="RAK59283.1"/>
    </source>
</evidence>
<protein>
    <submittedName>
        <fullName evidence="3">Uncharacterized protein</fullName>
    </submittedName>
</protein>